<dbReference type="RefSeq" id="WP_182553222.1">
    <property type="nucleotide sequence ID" value="NZ_QGAQ01000014.1"/>
</dbReference>
<organism evidence="1 2">
    <name type="scientific">Ralstonia pickettii</name>
    <name type="common">Burkholderia pickettii</name>
    <dbReference type="NCBI Taxonomy" id="329"/>
    <lineage>
        <taxon>Bacteria</taxon>
        <taxon>Pseudomonadati</taxon>
        <taxon>Pseudomonadota</taxon>
        <taxon>Betaproteobacteria</taxon>
        <taxon>Burkholderiales</taxon>
        <taxon>Burkholderiaceae</taxon>
        <taxon>Ralstonia</taxon>
    </lineage>
</organism>
<evidence type="ECO:0000313" key="1">
    <source>
        <dbReference type="EMBL" id="MBX3891244.1"/>
    </source>
</evidence>
<dbReference type="EMBL" id="QGBI01000014">
    <property type="protein sequence ID" value="MBX3891244.1"/>
    <property type="molecule type" value="Genomic_DNA"/>
</dbReference>
<evidence type="ECO:0000313" key="2">
    <source>
        <dbReference type="Proteomes" id="UP001199322"/>
    </source>
</evidence>
<proteinExistence type="predicted"/>
<dbReference type="Proteomes" id="UP001199322">
    <property type="component" value="Unassembled WGS sequence"/>
</dbReference>
<protein>
    <submittedName>
        <fullName evidence="1">Uncharacterized protein</fullName>
    </submittedName>
</protein>
<name>A0AAW4Q5B6_RALPI</name>
<comment type="caution">
    <text evidence="1">The sequence shown here is derived from an EMBL/GenBank/DDBJ whole genome shotgun (WGS) entry which is preliminary data.</text>
</comment>
<accession>A0AAW4Q5B6</accession>
<gene>
    <name evidence="1" type="ORF">DEE74_15375</name>
</gene>
<reference evidence="1" key="1">
    <citation type="submission" date="2018-06" db="EMBL/GenBank/DDBJ databases">
        <authorList>
            <person name="O'Rourke A."/>
        </authorList>
    </citation>
    <scope>NUCLEOTIDE SEQUENCE</scope>
    <source>
        <strain evidence="1">132550021-3</strain>
    </source>
</reference>
<sequence>MLRFGEALRLTAEETERLQTISGRRVTPKSVDEYNNALLKTAEHYRLLAAQEGSADAELLARLAEGELIQTEPGFKSKSDPGEQKS</sequence>
<dbReference type="AlphaFoldDB" id="A0AAW4Q5B6"/>